<dbReference type="EMBL" id="FOTB01000004">
    <property type="protein sequence ID" value="SFK84567.1"/>
    <property type="molecule type" value="Genomic_DNA"/>
</dbReference>
<dbReference type="SUPFAM" id="SSF69572">
    <property type="entry name" value="Activating enzymes of the ubiquitin-like proteins"/>
    <property type="match status" value="1"/>
</dbReference>
<dbReference type="Pfam" id="PF00899">
    <property type="entry name" value="ThiF"/>
    <property type="match status" value="1"/>
</dbReference>
<dbReference type="GO" id="GO:0004792">
    <property type="term" value="F:thiosulfate-cyanide sulfurtransferase activity"/>
    <property type="evidence" value="ECO:0007669"/>
    <property type="project" value="TreeGrafter"/>
</dbReference>
<comment type="similarity">
    <text evidence="1">Belongs to the HesA/MoeB/ThiF family.</text>
</comment>
<dbReference type="GO" id="GO:0008641">
    <property type="term" value="F:ubiquitin-like modifier activating enzyme activity"/>
    <property type="evidence" value="ECO:0007669"/>
    <property type="project" value="InterPro"/>
</dbReference>
<evidence type="ECO:0000313" key="4">
    <source>
        <dbReference type="Proteomes" id="UP000183090"/>
    </source>
</evidence>
<proteinExistence type="inferred from homology"/>
<dbReference type="GO" id="GO:0005829">
    <property type="term" value="C:cytosol"/>
    <property type="evidence" value="ECO:0007669"/>
    <property type="project" value="TreeGrafter"/>
</dbReference>
<dbReference type="InterPro" id="IPR035985">
    <property type="entry name" value="Ubiquitin-activating_enz"/>
</dbReference>
<dbReference type="PANTHER" id="PTHR10953:SF102">
    <property type="entry name" value="ADENYLYLTRANSFERASE AND SULFURTRANSFERASE MOCS3"/>
    <property type="match status" value="1"/>
</dbReference>
<dbReference type="GO" id="GO:0008146">
    <property type="term" value="F:sulfotransferase activity"/>
    <property type="evidence" value="ECO:0007669"/>
    <property type="project" value="TreeGrafter"/>
</dbReference>
<dbReference type="PANTHER" id="PTHR10953">
    <property type="entry name" value="UBIQUITIN-ACTIVATING ENZYME E1"/>
    <property type="match status" value="1"/>
</dbReference>
<dbReference type="Proteomes" id="UP000183090">
    <property type="component" value="Unassembled WGS sequence"/>
</dbReference>
<organism evidence="3 4">
    <name type="scientific">Salinicoccus halodurans</name>
    <dbReference type="NCBI Taxonomy" id="407035"/>
    <lineage>
        <taxon>Bacteria</taxon>
        <taxon>Bacillati</taxon>
        <taxon>Bacillota</taxon>
        <taxon>Bacilli</taxon>
        <taxon>Bacillales</taxon>
        <taxon>Staphylococcaceae</taxon>
        <taxon>Salinicoccus</taxon>
    </lineage>
</organism>
<accession>A0AA94HGK3</accession>
<keyword evidence="3" id="KW-0808">Transferase</keyword>
<dbReference type="CDD" id="cd00757">
    <property type="entry name" value="ThiF_MoeB_HesA_family"/>
    <property type="match status" value="1"/>
</dbReference>
<feature type="domain" description="THIF-type NAD/FAD binding fold" evidence="2">
    <location>
        <begin position="22"/>
        <end position="257"/>
    </location>
</feature>
<keyword evidence="3" id="KW-0548">Nucleotidyltransferase</keyword>
<evidence type="ECO:0000256" key="1">
    <source>
        <dbReference type="ARBA" id="ARBA00009919"/>
    </source>
</evidence>
<dbReference type="Gene3D" id="3.40.50.720">
    <property type="entry name" value="NAD(P)-binding Rossmann-like Domain"/>
    <property type="match status" value="1"/>
</dbReference>
<protein>
    <submittedName>
        <fullName evidence="3">Adenylyltransferase and sulfurtransferase</fullName>
    </submittedName>
</protein>
<sequence>MVSSRFTIYKLMQDECDDVKQYSRQVLYRNIGREGQQRIMDATVLIVGSGALGSVSSEMLARAGVKKIILVDRDYVEASNLQRQTLFTDRHASEKTPKVVGAKERLLEIRPDLELDVHISHCDAAMLETLAGEADIILDGTDNFDTRLLINDVAWKLGIPWVYAACVEASYSSCGFVPGATPCYRCLVPVLPSTTLTCDTAGIIAPAVQMAVSEQVTTAMKILTGRLEAPHYMRIGDIWESEHSRFGIDQMKEETCPSCGNNRTYPALNESQDQTMKLCGRDTVQVMDARITQASVDEVIEKLDIKVNRTPYFSEFHFDGTRLVCFNNGRILIHDTEGINKARTLIDRLFG</sequence>
<reference evidence="3 4" key="1">
    <citation type="submission" date="2016-10" db="EMBL/GenBank/DDBJ databases">
        <authorList>
            <person name="Varghese N."/>
            <person name="Submissions S."/>
        </authorList>
    </citation>
    <scope>NUCLEOTIDE SEQUENCE [LARGE SCALE GENOMIC DNA]</scope>
    <source>
        <strain evidence="3 4">CGMCC 1.6501</strain>
    </source>
</reference>
<dbReference type="AlphaFoldDB" id="A0AA94HGK3"/>
<dbReference type="FunFam" id="3.40.50.720:FF:000080">
    <property type="entry name" value="Thiazole biosynthesis adenylyltransferase ThiF"/>
    <property type="match status" value="1"/>
</dbReference>
<name>A0AA94HGK3_9STAP</name>
<comment type="caution">
    <text evidence="3">The sequence shown here is derived from an EMBL/GenBank/DDBJ whole genome shotgun (WGS) entry which is preliminary data.</text>
</comment>
<evidence type="ECO:0000259" key="2">
    <source>
        <dbReference type="Pfam" id="PF00899"/>
    </source>
</evidence>
<dbReference type="GO" id="GO:0016779">
    <property type="term" value="F:nucleotidyltransferase activity"/>
    <property type="evidence" value="ECO:0007669"/>
    <property type="project" value="UniProtKB-KW"/>
</dbReference>
<gene>
    <name evidence="3" type="ORF">SAMN05216235_2045</name>
</gene>
<dbReference type="InterPro" id="IPR000594">
    <property type="entry name" value="ThiF_NAD_FAD-bd"/>
</dbReference>
<dbReference type="RefSeq" id="WP_238983786.1">
    <property type="nucleotide sequence ID" value="NZ_CP011366.1"/>
</dbReference>
<evidence type="ECO:0000313" key="3">
    <source>
        <dbReference type="EMBL" id="SFK84567.1"/>
    </source>
</evidence>
<dbReference type="InterPro" id="IPR045886">
    <property type="entry name" value="ThiF/MoeB/HesA"/>
</dbReference>